<dbReference type="InterPro" id="IPR005135">
    <property type="entry name" value="Endo/exonuclease/phosphatase"/>
</dbReference>
<evidence type="ECO:0000313" key="4">
    <source>
        <dbReference type="Proteomes" id="UP000194933"/>
    </source>
</evidence>
<reference evidence="3 4" key="1">
    <citation type="submission" date="2017-05" db="EMBL/GenBank/DDBJ databases">
        <title>The Genome Sequence of Enterococcus sp. 10A9_DIV0425.</title>
        <authorList>
            <consortium name="The Broad Institute Genomics Platform"/>
            <consortium name="The Broad Institute Genomic Center for Infectious Diseases"/>
            <person name="Earl A."/>
            <person name="Manson A."/>
            <person name="Schwartman J."/>
            <person name="Gilmore M."/>
            <person name="Abouelleil A."/>
            <person name="Cao P."/>
            <person name="Chapman S."/>
            <person name="Cusick C."/>
            <person name="Shea T."/>
            <person name="Young S."/>
            <person name="Neafsey D."/>
            <person name="Nusbaum C."/>
            <person name="Birren B."/>
        </authorList>
    </citation>
    <scope>NUCLEOTIDE SEQUENCE [LARGE SCALE GENOMIC DNA]</scope>
    <source>
        <strain evidence="3 4">10A9_DIV0425</strain>
    </source>
</reference>
<feature type="domain" description="Endonuclease/exonuclease/phosphatase" evidence="2">
    <location>
        <begin position="19"/>
        <end position="266"/>
    </location>
</feature>
<dbReference type="STRING" id="1987383.A5844_001381"/>
<keyword evidence="1" id="KW-0175">Coiled coil</keyword>
<dbReference type="InterPro" id="IPR051916">
    <property type="entry name" value="GPI-anchor_lipid_remodeler"/>
</dbReference>
<dbReference type="PANTHER" id="PTHR14859">
    <property type="entry name" value="CALCOFLUOR WHITE HYPERSENSITIVE PROTEIN PRECURSOR"/>
    <property type="match status" value="1"/>
</dbReference>
<sequence length="277" mass="31936">MKLMTLNTHSWLETEPLEKLKQIAGKIVKEKYDVIALQEVNQLMGSETLLTEELAFFCPVENQTPIHEDNFAYQLVQLLAEGGETYYWSWEMSHIGYDIYQEGNAILSKTPLKSQAVLVSETKEKENYRTRKMIVGKTTIDEQQIQIIGCHFSWWKSATSGFAYEWQELQNYLASSREPLFLLGDFNHPEDSEGYQLIEKSQWPIKDAFIAAKQKAAAATIEKKIDGWENNIEALRIDYIYVPSTSDVKVYQRIFDGENESIVSDHFGVEVELMLVI</sequence>
<dbReference type="RefSeq" id="WP_086284482.1">
    <property type="nucleotide sequence ID" value="NZ_NGMO01000002.1"/>
</dbReference>
<dbReference type="Proteomes" id="UP000194933">
    <property type="component" value="Unassembled WGS sequence"/>
</dbReference>
<accession>A0A242K0R0</accession>
<dbReference type="PANTHER" id="PTHR14859:SF15">
    <property type="entry name" value="ENDONUCLEASE_EXONUCLEASE_PHOSPHATASE DOMAIN-CONTAINING PROTEIN"/>
    <property type="match status" value="1"/>
</dbReference>
<dbReference type="AlphaFoldDB" id="A0A242K0R0"/>
<protein>
    <recommendedName>
        <fullName evidence="2">Endonuclease/exonuclease/phosphatase domain-containing protein</fullName>
    </recommendedName>
</protein>
<dbReference type="InterPro" id="IPR036691">
    <property type="entry name" value="Endo/exonu/phosph_ase_sf"/>
</dbReference>
<proteinExistence type="predicted"/>
<evidence type="ECO:0000259" key="2">
    <source>
        <dbReference type="Pfam" id="PF03372"/>
    </source>
</evidence>
<dbReference type="GO" id="GO:0016020">
    <property type="term" value="C:membrane"/>
    <property type="evidence" value="ECO:0007669"/>
    <property type="project" value="GOC"/>
</dbReference>
<organism evidence="3 4">
    <name type="scientific">Candidatus Enterococcus wittei</name>
    <dbReference type="NCBI Taxonomy" id="1987383"/>
    <lineage>
        <taxon>Bacteria</taxon>
        <taxon>Bacillati</taxon>
        <taxon>Bacillota</taxon>
        <taxon>Bacilli</taxon>
        <taxon>Lactobacillales</taxon>
        <taxon>Enterococcaceae</taxon>
        <taxon>Enterococcus</taxon>
    </lineage>
</organism>
<dbReference type="Gene3D" id="3.60.10.10">
    <property type="entry name" value="Endonuclease/exonuclease/phosphatase"/>
    <property type="match status" value="1"/>
</dbReference>
<keyword evidence="4" id="KW-1185">Reference proteome</keyword>
<dbReference type="GO" id="GO:0006506">
    <property type="term" value="P:GPI anchor biosynthetic process"/>
    <property type="evidence" value="ECO:0007669"/>
    <property type="project" value="TreeGrafter"/>
</dbReference>
<dbReference type="CDD" id="cd09079">
    <property type="entry name" value="RgfB-like"/>
    <property type="match status" value="1"/>
</dbReference>
<comment type="caution">
    <text evidence="3">The sequence shown here is derived from an EMBL/GenBank/DDBJ whole genome shotgun (WGS) entry which is preliminary data.</text>
</comment>
<name>A0A242K0R0_9ENTE</name>
<feature type="coiled-coil region" evidence="1">
    <location>
        <begin position="211"/>
        <end position="238"/>
    </location>
</feature>
<dbReference type="SUPFAM" id="SSF56219">
    <property type="entry name" value="DNase I-like"/>
    <property type="match status" value="1"/>
</dbReference>
<dbReference type="Pfam" id="PF03372">
    <property type="entry name" value="Exo_endo_phos"/>
    <property type="match status" value="1"/>
</dbReference>
<dbReference type="GO" id="GO:0003824">
    <property type="term" value="F:catalytic activity"/>
    <property type="evidence" value="ECO:0007669"/>
    <property type="project" value="InterPro"/>
</dbReference>
<evidence type="ECO:0000256" key="1">
    <source>
        <dbReference type="SAM" id="Coils"/>
    </source>
</evidence>
<gene>
    <name evidence="3" type="ORF">A5844_001381</name>
</gene>
<dbReference type="EMBL" id="NGMO01000002">
    <property type="protein sequence ID" value="OTP11247.1"/>
    <property type="molecule type" value="Genomic_DNA"/>
</dbReference>
<evidence type="ECO:0000313" key="3">
    <source>
        <dbReference type="EMBL" id="OTP11247.1"/>
    </source>
</evidence>